<feature type="region of interest" description="Disordered" evidence="1">
    <location>
        <begin position="1"/>
        <end position="52"/>
    </location>
</feature>
<reference evidence="2 3" key="1">
    <citation type="submission" date="2023-02" db="EMBL/GenBank/DDBJ databases">
        <authorList>
            <person name="Maleckis M."/>
        </authorList>
    </citation>
    <scope>NUCLEOTIDE SEQUENCE [LARGE SCALE GENOMIC DNA]</scope>
    <source>
        <strain evidence="2 3">P8-A2</strain>
    </source>
</reference>
<protein>
    <submittedName>
        <fullName evidence="2">Uncharacterized protein</fullName>
    </submittedName>
</protein>
<accession>A0ABU3V0B6</accession>
<sequence>MRYVREGQHEPADLPFVEGEVIDDEGAEPTDRDLTDGQDGAGPGARDDDPVTRRRAIMAAARAALDEEDDGENEEDDQG</sequence>
<evidence type="ECO:0000313" key="2">
    <source>
        <dbReference type="EMBL" id="MDU8999518.1"/>
    </source>
</evidence>
<comment type="caution">
    <text evidence="2">The sequence shown here is derived from an EMBL/GenBank/DDBJ whole genome shotgun (WGS) entry which is preliminary data.</text>
</comment>
<evidence type="ECO:0000313" key="3">
    <source>
        <dbReference type="Proteomes" id="UP001257627"/>
    </source>
</evidence>
<feature type="compositionally biased region" description="Basic and acidic residues" evidence="1">
    <location>
        <begin position="1"/>
        <end position="12"/>
    </location>
</feature>
<dbReference type="Proteomes" id="UP001257627">
    <property type="component" value="Unassembled WGS sequence"/>
</dbReference>
<dbReference type="RefSeq" id="WP_143614531.1">
    <property type="nucleotide sequence ID" value="NZ_CP107955.1"/>
</dbReference>
<organism evidence="2 3">
    <name type="scientific">Streptomyces mirabilis</name>
    <dbReference type="NCBI Taxonomy" id="68239"/>
    <lineage>
        <taxon>Bacteria</taxon>
        <taxon>Bacillati</taxon>
        <taxon>Actinomycetota</taxon>
        <taxon>Actinomycetes</taxon>
        <taxon>Kitasatosporales</taxon>
        <taxon>Streptomycetaceae</taxon>
        <taxon>Streptomyces</taxon>
    </lineage>
</organism>
<dbReference type="EMBL" id="JARAKF010000001">
    <property type="protein sequence ID" value="MDU8999518.1"/>
    <property type="molecule type" value="Genomic_DNA"/>
</dbReference>
<gene>
    <name evidence="2" type="ORF">PU648_45640</name>
</gene>
<proteinExistence type="predicted"/>
<keyword evidence="3" id="KW-1185">Reference proteome</keyword>
<evidence type="ECO:0000256" key="1">
    <source>
        <dbReference type="SAM" id="MobiDB-lite"/>
    </source>
</evidence>
<name>A0ABU3V0B6_9ACTN</name>